<dbReference type="InterPro" id="IPR017907">
    <property type="entry name" value="Znf_RING_CS"/>
</dbReference>
<comment type="cofactor">
    <cofactor evidence="1">
        <name>FAD</name>
        <dbReference type="ChEBI" id="CHEBI:57692"/>
    </cofactor>
</comment>
<dbReference type="STRING" id="3821.A0A151TVX6"/>
<protein>
    <recommendedName>
        <fullName evidence="12">D-lactate dehydrogenase (cytochrome)</fullName>
        <ecNumber evidence="12">1.1.2.4</ecNumber>
    </recommendedName>
</protein>
<dbReference type="Gramene" id="C.cajan_10120.t">
    <property type="protein sequence ID" value="C.cajan_10120.t"/>
    <property type="gene ID" value="C.cajan_10120"/>
</dbReference>
<dbReference type="PROSITE" id="PS51387">
    <property type="entry name" value="FAD_PCMH"/>
    <property type="match status" value="1"/>
</dbReference>
<keyword evidence="9" id="KW-0809">Transit peptide</keyword>
<gene>
    <name evidence="17" type="ORF">KK1_010405</name>
</gene>
<keyword evidence="18" id="KW-1185">Reference proteome</keyword>
<dbReference type="InterPro" id="IPR016169">
    <property type="entry name" value="FAD-bd_PCMH_sub2"/>
</dbReference>
<organism evidence="17 18">
    <name type="scientific">Cajanus cajan</name>
    <name type="common">Pigeon pea</name>
    <name type="synonym">Cajanus indicus</name>
    <dbReference type="NCBI Taxonomy" id="3821"/>
    <lineage>
        <taxon>Eukaryota</taxon>
        <taxon>Viridiplantae</taxon>
        <taxon>Streptophyta</taxon>
        <taxon>Embryophyta</taxon>
        <taxon>Tracheophyta</taxon>
        <taxon>Spermatophyta</taxon>
        <taxon>Magnoliopsida</taxon>
        <taxon>eudicotyledons</taxon>
        <taxon>Gunneridae</taxon>
        <taxon>Pentapetalae</taxon>
        <taxon>rosids</taxon>
        <taxon>fabids</taxon>
        <taxon>Fabales</taxon>
        <taxon>Fabaceae</taxon>
        <taxon>Papilionoideae</taxon>
        <taxon>50 kb inversion clade</taxon>
        <taxon>NPAAA clade</taxon>
        <taxon>indigoferoid/millettioid clade</taxon>
        <taxon>Phaseoleae</taxon>
        <taxon>Cajanus</taxon>
    </lineage>
</organism>
<dbReference type="InterPro" id="IPR016164">
    <property type="entry name" value="FAD-linked_Oxase-like_C"/>
</dbReference>
<evidence type="ECO:0000256" key="11">
    <source>
        <dbReference type="ARBA" id="ARBA00023128"/>
    </source>
</evidence>
<comment type="subcellular location">
    <subcellularLocation>
        <location evidence="2">Mitochondrion</location>
    </subcellularLocation>
</comment>
<evidence type="ECO:0000259" key="16">
    <source>
        <dbReference type="PROSITE" id="PS51387"/>
    </source>
</evidence>
<dbReference type="FunFam" id="1.10.45.10:FF:000001">
    <property type="entry name" value="D-lactate dehydrogenase mitochondrial"/>
    <property type="match status" value="1"/>
</dbReference>
<dbReference type="Proteomes" id="UP000075243">
    <property type="component" value="Chromosome 3"/>
</dbReference>
<evidence type="ECO:0000256" key="12">
    <source>
        <dbReference type="ARBA" id="ARBA00038897"/>
    </source>
</evidence>
<dbReference type="Gene3D" id="3.30.40.10">
    <property type="entry name" value="Zinc/RING finger domain, C3HC4 (zinc finger)"/>
    <property type="match status" value="1"/>
</dbReference>
<dbReference type="Pfam" id="PF01565">
    <property type="entry name" value="FAD_binding_4"/>
    <property type="match status" value="1"/>
</dbReference>
<dbReference type="PROSITE" id="PS51382">
    <property type="entry name" value="SPX"/>
    <property type="match status" value="1"/>
</dbReference>
<dbReference type="FunFam" id="3.30.465.10:FF:000027">
    <property type="entry name" value="D-lactate dehydrogenase [cytochrome], mitochondrial"/>
    <property type="match status" value="1"/>
</dbReference>
<evidence type="ECO:0000256" key="9">
    <source>
        <dbReference type="ARBA" id="ARBA00022946"/>
    </source>
</evidence>
<dbReference type="InterPro" id="IPR027370">
    <property type="entry name" value="Znf-RING_euk"/>
</dbReference>
<dbReference type="Pfam" id="PF13445">
    <property type="entry name" value="zf-RING_UBOX"/>
    <property type="match status" value="1"/>
</dbReference>
<dbReference type="Pfam" id="PF02913">
    <property type="entry name" value="FAD-oxidase_C"/>
    <property type="match status" value="1"/>
</dbReference>
<proteinExistence type="inferred from homology"/>
<feature type="domain" description="SPX" evidence="15">
    <location>
        <begin position="1"/>
        <end position="150"/>
    </location>
</feature>
<dbReference type="CDD" id="cd23127">
    <property type="entry name" value="RING-HC_BAH1-like"/>
    <property type="match status" value="1"/>
</dbReference>
<evidence type="ECO:0000256" key="3">
    <source>
        <dbReference type="ARBA" id="ARBA00008000"/>
    </source>
</evidence>
<dbReference type="GO" id="GO:0005739">
    <property type="term" value="C:mitochondrion"/>
    <property type="evidence" value="ECO:0007669"/>
    <property type="project" value="UniProtKB-SubCell"/>
</dbReference>
<evidence type="ECO:0000256" key="1">
    <source>
        <dbReference type="ARBA" id="ARBA00001974"/>
    </source>
</evidence>
<evidence type="ECO:0000256" key="5">
    <source>
        <dbReference type="ARBA" id="ARBA00022723"/>
    </source>
</evidence>
<dbReference type="InterPro" id="IPR004113">
    <property type="entry name" value="FAD-bd_oxidored_4_C"/>
</dbReference>
<dbReference type="InterPro" id="IPR016171">
    <property type="entry name" value="Vanillyl_alc_oxidase_C-sub2"/>
</dbReference>
<dbReference type="InterPro" id="IPR001841">
    <property type="entry name" value="Znf_RING"/>
</dbReference>
<dbReference type="GO" id="GO:0008720">
    <property type="term" value="F:D-lactate dehydrogenase (NAD+) activity"/>
    <property type="evidence" value="ECO:0007669"/>
    <property type="project" value="TreeGrafter"/>
</dbReference>
<evidence type="ECO:0000256" key="2">
    <source>
        <dbReference type="ARBA" id="ARBA00004173"/>
    </source>
</evidence>
<keyword evidence="8" id="KW-0862">Zinc</keyword>
<keyword evidence="10" id="KW-0560">Oxidoreductase</keyword>
<dbReference type="Gene3D" id="3.30.70.2740">
    <property type="match status" value="1"/>
</dbReference>
<dbReference type="CDD" id="cd14482">
    <property type="entry name" value="SPX_BAH1-like"/>
    <property type="match status" value="1"/>
</dbReference>
<dbReference type="InterPro" id="IPR016166">
    <property type="entry name" value="FAD-bd_PCMH"/>
</dbReference>
<dbReference type="GO" id="GO:0140096">
    <property type="term" value="F:catalytic activity, acting on a protein"/>
    <property type="evidence" value="ECO:0007669"/>
    <property type="project" value="UniProtKB-ARBA"/>
</dbReference>
<evidence type="ECO:0000256" key="13">
    <source>
        <dbReference type="PROSITE-ProRule" id="PRU00175"/>
    </source>
</evidence>
<dbReference type="GO" id="GO:0008270">
    <property type="term" value="F:zinc ion binding"/>
    <property type="evidence" value="ECO:0007669"/>
    <property type="project" value="UniProtKB-KW"/>
</dbReference>
<dbReference type="Gene3D" id="1.10.45.10">
    <property type="entry name" value="Vanillyl-alcohol Oxidase, Chain A, domain 4"/>
    <property type="match status" value="1"/>
</dbReference>
<dbReference type="GO" id="GO:1903457">
    <property type="term" value="P:lactate catabolic process"/>
    <property type="evidence" value="ECO:0007669"/>
    <property type="project" value="TreeGrafter"/>
</dbReference>
<evidence type="ECO:0000259" key="14">
    <source>
        <dbReference type="PROSITE" id="PS50089"/>
    </source>
</evidence>
<name>A0A151TVX6_CAJCA</name>
<evidence type="ECO:0000256" key="6">
    <source>
        <dbReference type="ARBA" id="ARBA00022771"/>
    </source>
</evidence>
<dbReference type="InterPro" id="IPR006094">
    <property type="entry name" value="Oxid_FAD_bind_N"/>
</dbReference>
<evidence type="ECO:0000313" key="18">
    <source>
        <dbReference type="Proteomes" id="UP000075243"/>
    </source>
</evidence>
<keyword evidence="7" id="KW-0274">FAD</keyword>
<dbReference type="InterPro" id="IPR004331">
    <property type="entry name" value="SPX_dom"/>
</dbReference>
<dbReference type="PANTHER" id="PTHR11748:SF111">
    <property type="entry name" value="D-LACTATE DEHYDROGENASE, MITOCHONDRIAL-RELATED"/>
    <property type="match status" value="1"/>
</dbReference>
<comment type="similarity">
    <text evidence="3">Belongs to the FAD-binding oxidoreductase/transferase type 4 family.</text>
</comment>
<dbReference type="PANTHER" id="PTHR11748">
    <property type="entry name" value="D-LACTATE DEHYDROGENASE"/>
    <property type="match status" value="1"/>
</dbReference>
<dbReference type="PROSITE" id="PS50089">
    <property type="entry name" value="ZF_RING_2"/>
    <property type="match status" value="1"/>
</dbReference>
<evidence type="ECO:0000256" key="7">
    <source>
        <dbReference type="ARBA" id="ARBA00022827"/>
    </source>
</evidence>
<keyword evidence="5" id="KW-0479">Metal-binding</keyword>
<keyword evidence="4" id="KW-0285">Flavoprotein</keyword>
<evidence type="ECO:0000256" key="10">
    <source>
        <dbReference type="ARBA" id="ARBA00023002"/>
    </source>
</evidence>
<dbReference type="Gene3D" id="3.30.465.10">
    <property type="match status" value="1"/>
</dbReference>
<dbReference type="PROSITE" id="PS00518">
    <property type="entry name" value="ZF_RING_1"/>
    <property type="match status" value="1"/>
</dbReference>
<dbReference type="SUPFAM" id="SSF56176">
    <property type="entry name" value="FAD-binding/transporter-associated domain-like"/>
    <property type="match status" value="1"/>
</dbReference>
<dbReference type="AlphaFoldDB" id="A0A151TVX6"/>
<dbReference type="InterPro" id="IPR013083">
    <property type="entry name" value="Znf_RING/FYVE/PHD"/>
</dbReference>
<keyword evidence="11" id="KW-0496">Mitochondrion</keyword>
<dbReference type="SUPFAM" id="SSF57850">
    <property type="entry name" value="RING/U-box"/>
    <property type="match status" value="1"/>
</dbReference>
<dbReference type="EMBL" id="CM003605">
    <property type="protein sequence ID" value="KYP71161.1"/>
    <property type="molecule type" value="Genomic_DNA"/>
</dbReference>
<dbReference type="EC" id="1.1.2.4" evidence="12"/>
<dbReference type="SMART" id="SM00184">
    <property type="entry name" value="RING"/>
    <property type="match status" value="1"/>
</dbReference>
<dbReference type="InterPro" id="IPR036318">
    <property type="entry name" value="FAD-bd_PCMH-like_sf"/>
</dbReference>
<evidence type="ECO:0000256" key="4">
    <source>
        <dbReference type="ARBA" id="ARBA00022630"/>
    </source>
</evidence>
<evidence type="ECO:0000259" key="15">
    <source>
        <dbReference type="PROSITE" id="PS51382"/>
    </source>
</evidence>
<dbReference type="FunFam" id="3.30.70.2740:FF:000001">
    <property type="entry name" value="D-lactate dehydrogenase mitochondrial"/>
    <property type="match status" value="1"/>
</dbReference>
<dbReference type="GO" id="GO:0004458">
    <property type="term" value="F:D-lactate dehydrogenase (cytochrome) activity"/>
    <property type="evidence" value="ECO:0007669"/>
    <property type="project" value="UniProtKB-EC"/>
</dbReference>
<reference evidence="17 18" key="1">
    <citation type="journal article" date="2012" name="Nat. Biotechnol.">
        <title>Draft genome sequence of pigeonpea (Cajanus cajan), an orphan legume crop of resource-poor farmers.</title>
        <authorList>
            <person name="Varshney R.K."/>
            <person name="Chen W."/>
            <person name="Li Y."/>
            <person name="Bharti A.K."/>
            <person name="Saxena R.K."/>
            <person name="Schlueter J.A."/>
            <person name="Donoghue M.T."/>
            <person name="Azam S."/>
            <person name="Fan G."/>
            <person name="Whaley A.M."/>
            <person name="Farmer A.D."/>
            <person name="Sheridan J."/>
            <person name="Iwata A."/>
            <person name="Tuteja R."/>
            <person name="Penmetsa R.V."/>
            <person name="Wu W."/>
            <person name="Upadhyaya H.D."/>
            <person name="Yang S.P."/>
            <person name="Shah T."/>
            <person name="Saxena K.B."/>
            <person name="Michael T."/>
            <person name="McCombie W.R."/>
            <person name="Yang B."/>
            <person name="Zhang G."/>
            <person name="Yang H."/>
            <person name="Wang J."/>
            <person name="Spillane C."/>
            <person name="Cook D.R."/>
            <person name="May G.D."/>
            <person name="Xu X."/>
            <person name="Jackson S.A."/>
        </authorList>
    </citation>
    <scope>NUCLEOTIDE SEQUENCE [LARGE SCALE GENOMIC DNA]</scope>
    <source>
        <strain evidence="18">cv. Asha</strain>
    </source>
</reference>
<evidence type="ECO:0000256" key="8">
    <source>
        <dbReference type="ARBA" id="ARBA00022833"/>
    </source>
</evidence>
<accession>A0A151TVX6</accession>
<sequence length="868" mass="97019">MKFGCAFREYLQEEREWLVDDKCAHVEYIRLKKVLKSCQKDTSLDKDQLCHCHSCPLCDQQFFSELMKEASDVVVYFSSRVKHLLHLHISTGLQRYVLRLRQCFKNDRQALAQEGRILIEYIAMNAIAMRKILKKYDKVHSSVNGENFKSRMHAEHIELLHSPWLIELGAFYLNSSGLDGCELDGVYGHFSCDINITKAVMTLILPDSIKLEYDLHCAICLDVIFNPYALSCGHIFCKSCACSAASVMLFQGIKAASPESKCPICREVGVYSKAVRMLELDLLMKRRCKDYWKERLAGERADMLKQSKEFWNLQSTYAIGLLMSKFSSWFSRLRSSSKHFYGYRTAPTVFNGHRTTTSLLPLALAISAGSLALQPHFNPSFCDNDRGVTVGGKGSTQLVVKGSKKEIPPELLQELRIVCQDDISLDYDERYNHGKPQNSFHKAVNIPDVIVYPRSEEEVSKIVKLCNDHKVPIVPYGGATSIEGHTLSPHGGVCIDMSSMKRVKALHVDDMDVVVEPGIGWMELNEYLEPYGLFFPLDPGPGASIGGMCATRCSGSLAVRYGTMRDNVVSLKVVLANGDIVKTASRARKSAAGYDLTRLMIGSEGTLGVITEVTLKLQKLPQYSVVAMCNFPSVKDAANVAIATMMSGIQVSRVELLDEVQVKAINMANGKNLPECPTLMFEFVGTEAYAREQTQIVRKLVSEHNGSDFVFAEEPEEKKELWKVRKEALWACFAMEPNMEAMITDVCVPLSQLANLISKSKKELDASPLICTVIAHAGDGNFHTVILFDPAQEEQRQEAERLNKFMVYAALSLEGTCTGEHGVGTGKMKYLEEELGVEALRTMKKIKTVLDPNNIMNPGKLIPPHICF</sequence>
<feature type="domain" description="RING-type" evidence="14">
    <location>
        <begin position="217"/>
        <end position="266"/>
    </location>
</feature>
<keyword evidence="6 13" id="KW-0863">Zinc-finger</keyword>
<dbReference type="SUPFAM" id="SSF55103">
    <property type="entry name" value="FAD-linked oxidases, C-terminal domain"/>
    <property type="match status" value="1"/>
</dbReference>
<dbReference type="GO" id="GO:0071949">
    <property type="term" value="F:FAD binding"/>
    <property type="evidence" value="ECO:0007669"/>
    <property type="project" value="InterPro"/>
</dbReference>
<evidence type="ECO:0000313" key="17">
    <source>
        <dbReference type="EMBL" id="KYP71161.1"/>
    </source>
</evidence>
<feature type="domain" description="FAD-binding PCMH-type" evidence="16">
    <location>
        <begin position="443"/>
        <end position="620"/>
    </location>
</feature>